<dbReference type="EMBL" id="JAJOMB010000001">
    <property type="protein sequence ID" value="MCD5309356.1"/>
    <property type="molecule type" value="Genomic_DNA"/>
</dbReference>
<protein>
    <submittedName>
        <fullName evidence="2">Uncharacterized protein</fullName>
    </submittedName>
</protein>
<organism evidence="2 3">
    <name type="scientific">Kineosporia babensis</name>
    <dbReference type="NCBI Taxonomy" id="499548"/>
    <lineage>
        <taxon>Bacteria</taxon>
        <taxon>Bacillati</taxon>
        <taxon>Actinomycetota</taxon>
        <taxon>Actinomycetes</taxon>
        <taxon>Kineosporiales</taxon>
        <taxon>Kineosporiaceae</taxon>
        <taxon>Kineosporia</taxon>
    </lineage>
</organism>
<comment type="caution">
    <text evidence="2">The sequence shown here is derived from an EMBL/GenBank/DDBJ whole genome shotgun (WGS) entry which is preliminary data.</text>
</comment>
<dbReference type="GO" id="GO:0003677">
    <property type="term" value="F:DNA binding"/>
    <property type="evidence" value="ECO:0007669"/>
    <property type="project" value="InterPro"/>
</dbReference>
<dbReference type="GO" id="GO:0006355">
    <property type="term" value="P:regulation of DNA-templated transcription"/>
    <property type="evidence" value="ECO:0007669"/>
    <property type="project" value="InterPro"/>
</dbReference>
<evidence type="ECO:0000313" key="3">
    <source>
        <dbReference type="Proteomes" id="UP001138997"/>
    </source>
</evidence>
<feature type="region of interest" description="Disordered" evidence="1">
    <location>
        <begin position="1"/>
        <end position="35"/>
    </location>
</feature>
<dbReference type="Proteomes" id="UP001138997">
    <property type="component" value="Unassembled WGS sequence"/>
</dbReference>
<reference evidence="2" key="1">
    <citation type="submission" date="2021-11" db="EMBL/GenBank/DDBJ databases">
        <title>Streptomyces corallinus and Kineosporia corallina sp. nov., two new coral-derived marine actinobacteria.</title>
        <authorList>
            <person name="Buangrab K."/>
            <person name="Sutthacheep M."/>
            <person name="Yeemin T."/>
            <person name="Harunari E."/>
            <person name="Igarashi Y."/>
            <person name="Sripreechasak P."/>
            <person name="Kanchanasin P."/>
            <person name="Tanasupawat S."/>
            <person name="Phongsopitanun W."/>
        </authorList>
    </citation>
    <scope>NUCLEOTIDE SEQUENCE</scope>
    <source>
        <strain evidence="2">JCM 31032</strain>
    </source>
</reference>
<feature type="compositionally biased region" description="Polar residues" evidence="1">
    <location>
        <begin position="1"/>
        <end position="15"/>
    </location>
</feature>
<dbReference type="AlphaFoldDB" id="A0A9X1SRN0"/>
<dbReference type="RefSeq" id="WP_231438283.1">
    <property type="nucleotide sequence ID" value="NZ_JAJOMB010000001.1"/>
</dbReference>
<dbReference type="InterPro" id="IPR036388">
    <property type="entry name" value="WH-like_DNA-bd_sf"/>
</dbReference>
<proteinExistence type="predicted"/>
<dbReference type="SUPFAM" id="SSF46894">
    <property type="entry name" value="C-terminal effector domain of the bipartite response regulators"/>
    <property type="match status" value="1"/>
</dbReference>
<dbReference type="InterPro" id="IPR016032">
    <property type="entry name" value="Sig_transdc_resp-reg_C-effctor"/>
</dbReference>
<sequence length="301" mass="33258">MREANQQQGVSRSGFTSTSASPSRPASQAQGEASRADDAALLTRINLAHVERQTAARVQATRLERASGGEADVSDWAFRPCPEYEVLAQRLYRYAVPVLKSMLRTGRIRQALADRGLPSGGLTATDTIRLHSSMEARDALAIGLIIAGEHLFRTRVIPESKWKADGGASLETFFLTGCLMRFSDTVSKWRSEHPAWSVCVSDDELAALVRDVEPDPAQQIADRGLLQQIERFASPTVRQILQLLGHGLSATEISDQLGMSPRAIEGQLYRFRSSLRAEHRRGRLDLPDAWTAERRPKRDAA</sequence>
<name>A0A9X1SRN0_9ACTN</name>
<keyword evidence="3" id="KW-1185">Reference proteome</keyword>
<dbReference type="Gene3D" id="1.10.10.10">
    <property type="entry name" value="Winged helix-like DNA-binding domain superfamily/Winged helix DNA-binding domain"/>
    <property type="match status" value="1"/>
</dbReference>
<evidence type="ECO:0000256" key="1">
    <source>
        <dbReference type="SAM" id="MobiDB-lite"/>
    </source>
</evidence>
<gene>
    <name evidence="2" type="ORF">LR394_00480</name>
</gene>
<feature type="compositionally biased region" description="Low complexity" evidence="1">
    <location>
        <begin position="16"/>
        <end position="30"/>
    </location>
</feature>
<accession>A0A9X1SRN0</accession>
<evidence type="ECO:0000313" key="2">
    <source>
        <dbReference type="EMBL" id="MCD5309356.1"/>
    </source>
</evidence>